<dbReference type="EMBL" id="KV417498">
    <property type="protein sequence ID" value="KZP29463.1"/>
    <property type="molecule type" value="Genomic_DNA"/>
</dbReference>
<keyword evidence="2" id="KW-1185">Reference proteome</keyword>
<name>A0A166SHR7_9AGAM</name>
<organism evidence="1 2">
    <name type="scientific">Athelia psychrophila</name>
    <dbReference type="NCBI Taxonomy" id="1759441"/>
    <lineage>
        <taxon>Eukaryota</taxon>
        <taxon>Fungi</taxon>
        <taxon>Dikarya</taxon>
        <taxon>Basidiomycota</taxon>
        <taxon>Agaricomycotina</taxon>
        <taxon>Agaricomycetes</taxon>
        <taxon>Agaricomycetidae</taxon>
        <taxon>Atheliales</taxon>
        <taxon>Atheliaceae</taxon>
        <taxon>Athelia</taxon>
    </lineage>
</organism>
<sequence>MPLGVHRCPVCDSCLKDVVCQAEKRADRAAGSHRIPLSVRENALLRAMGLLAAKKFN</sequence>
<dbReference type="Proteomes" id="UP000076532">
    <property type="component" value="Unassembled WGS sequence"/>
</dbReference>
<gene>
    <name evidence="1" type="ORF">FIBSPDRAFT_851457</name>
</gene>
<dbReference type="AlphaFoldDB" id="A0A166SHR7"/>
<evidence type="ECO:0000313" key="2">
    <source>
        <dbReference type="Proteomes" id="UP000076532"/>
    </source>
</evidence>
<proteinExistence type="predicted"/>
<accession>A0A166SHR7</accession>
<protein>
    <submittedName>
        <fullName evidence="1">Uncharacterized protein</fullName>
    </submittedName>
</protein>
<reference evidence="1 2" key="1">
    <citation type="journal article" date="2016" name="Mol. Biol. Evol.">
        <title>Comparative Genomics of Early-Diverging Mushroom-Forming Fungi Provides Insights into the Origins of Lignocellulose Decay Capabilities.</title>
        <authorList>
            <person name="Nagy L.G."/>
            <person name="Riley R."/>
            <person name="Tritt A."/>
            <person name="Adam C."/>
            <person name="Daum C."/>
            <person name="Floudas D."/>
            <person name="Sun H."/>
            <person name="Yadav J.S."/>
            <person name="Pangilinan J."/>
            <person name="Larsson K.H."/>
            <person name="Matsuura K."/>
            <person name="Barry K."/>
            <person name="Labutti K."/>
            <person name="Kuo R."/>
            <person name="Ohm R.A."/>
            <person name="Bhattacharya S.S."/>
            <person name="Shirouzu T."/>
            <person name="Yoshinaga Y."/>
            <person name="Martin F.M."/>
            <person name="Grigoriev I.V."/>
            <person name="Hibbett D.S."/>
        </authorList>
    </citation>
    <scope>NUCLEOTIDE SEQUENCE [LARGE SCALE GENOMIC DNA]</scope>
    <source>
        <strain evidence="1 2">CBS 109695</strain>
    </source>
</reference>
<evidence type="ECO:0000313" key="1">
    <source>
        <dbReference type="EMBL" id="KZP29463.1"/>
    </source>
</evidence>